<dbReference type="OrthoDB" id="3478873at2"/>
<feature type="signal peptide" evidence="1">
    <location>
        <begin position="1"/>
        <end position="25"/>
    </location>
</feature>
<evidence type="ECO:0000313" key="3">
    <source>
        <dbReference type="Proteomes" id="UP000468735"/>
    </source>
</evidence>
<feature type="chain" id="PRO_5026025939" evidence="1">
    <location>
        <begin position="26"/>
        <end position="241"/>
    </location>
</feature>
<organism evidence="2 3">
    <name type="scientific">Actinomadura rudentiformis</name>
    <dbReference type="NCBI Taxonomy" id="359158"/>
    <lineage>
        <taxon>Bacteria</taxon>
        <taxon>Bacillati</taxon>
        <taxon>Actinomycetota</taxon>
        <taxon>Actinomycetes</taxon>
        <taxon>Streptosporangiales</taxon>
        <taxon>Thermomonosporaceae</taxon>
        <taxon>Actinomadura</taxon>
    </lineage>
</organism>
<gene>
    <name evidence="2" type="ORF">F8566_41670</name>
</gene>
<dbReference type="EMBL" id="WBMT01000026">
    <property type="protein sequence ID" value="KAB2341236.1"/>
    <property type="molecule type" value="Genomic_DNA"/>
</dbReference>
<sequence>MRRTFSTLGAAVLAASLVAPGTAHAAAEPRDSKIVDFKISTTKDAWLTVSGRLAAADGSPVGAGRDLIIETMPASRSKWYRMPLSKKAKPIKLKTREGGAFSGRYYAGYAHGWYRIRFAGGPLLKPAVSAVVRDTRINALTTKWKVTPRKVRKGGYVTFSGVLTHDPVVKYVPFAGQRVYIYGRIKGQKKWYWYARPKTNSKGYFKARFRVSKDTYFEWYYAGNATHYYDFPLKSTFVDVR</sequence>
<comment type="caution">
    <text evidence="2">The sequence shown here is derived from an EMBL/GenBank/DDBJ whole genome shotgun (WGS) entry which is preliminary data.</text>
</comment>
<name>A0A6H9Y8I0_9ACTN</name>
<keyword evidence="1" id="KW-0732">Signal</keyword>
<dbReference type="Proteomes" id="UP000468735">
    <property type="component" value="Unassembled WGS sequence"/>
</dbReference>
<evidence type="ECO:0000256" key="1">
    <source>
        <dbReference type="SAM" id="SignalP"/>
    </source>
</evidence>
<keyword evidence="3" id="KW-1185">Reference proteome</keyword>
<proteinExistence type="predicted"/>
<dbReference type="RefSeq" id="WP_151568509.1">
    <property type="nucleotide sequence ID" value="NZ_WBMT01000026.1"/>
</dbReference>
<protein>
    <submittedName>
        <fullName evidence="2">Uncharacterized protein</fullName>
    </submittedName>
</protein>
<dbReference type="AlphaFoldDB" id="A0A6H9Y8I0"/>
<evidence type="ECO:0000313" key="2">
    <source>
        <dbReference type="EMBL" id="KAB2341236.1"/>
    </source>
</evidence>
<reference evidence="2 3" key="1">
    <citation type="submission" date="2019-09" db="EMBL/GenBank/DDBJ databases">
        <title>Actinomadura physcomitrii sp. nov., a novel actinomycete isolated from moss [Physcomitrium sphaericum (Ludw) Fuernr].</title>
        <authorList>
            <person name="Zhuang X."/>
            <person name="Liu C."/>
        </authorList>
    </citation>
    <scope>NUCLEOTIDE SEQUENCE [LARGE SCALE GENOMIC DNA]</scope>
    <source>
        <strain evidence="2 3">HMC1</strain>
    </source>
</reference>
<accession>A0A6H9Y8I0</accession>